<name>A0ABY8TX77_TETOB</name>
<gene>
    <name evidence="2" type="ORF">OEZ85_012385</name>
</gene>
<sequence length="165" mass="18683">MVRCPQHGSSRHSSSWQQQQRLQATLVAEVAQLGEQVAEGLGVLGIGAAGLFVALWNTEKSAKAGVEQDLQQSKEQVAALQQELQQAQQQLQEERQARKEAESWRPRLDAAQKELFKLERGLEMKELFKLERGLEMKDAQLATFMTTAHRQIKSLEDTVKELQKF</sequence>
<organism evidence="2 3">
    <name type="scientific">Tetradesmus obliquus</name>
    <name type="common">Green alga</name>
    <name type="synonym">Acutodesmus obliquus</name>
    <dbReference type="NCBI Taxonomy" id="3088"/>
    <lineage>
        <taxon>Eukaryota</taxon>
        <taxon>Viridiplantae</taxon>
        <taxon>Chlorophyta</taxon>
        <taxon>core chlorophytes</taxon>
        <taxon>Chlorophyceae</taxon>
        <taxon>CS clade</taxon>
        <taxon>Sphaeropleales</taxon>
        <taxon>Scenedesmaceae</taxon>
        <taxon>Tetradesmus</taxon>
    </lineage>
</organism>
<accession>A0ABY8TX77</accession>
<feature type="coiled-coil region" evidence="1">
    <location>
        <begin position="63"/>
        <end position="104"/>
    </location>
</feature>
<keyword evidence="1" id="KW-0175">Coiled coil</keyword>
<evidence type="ECO:0000256" key="1">
    <source>
        <dbReference type="SAM" id="Coils"/>
    </source>
</evidence>
<protein>
    <submittedName>
        <fullName evidence="2">Uncharacterized protein</fullName>
    </submittedName>
</protein>
<evidence type="ECO:0000313" key="3">
    <source>
        <dbReference type="Proteomes" id="UP001244341"/>
    </source>
</evidence>
<dbReference type="Proteomes" id="UP001244341">
    <property type="component" value="Chromosome 3b"/>
</dbReference>
<reference evidence="2 3" key="1">
    <citation type="submission" date="2023-05" db="EMBL/GenBank/DDBJ databases">
        <title>A 100% complete, gapless, phased diploid assembly of the Scenedesmus obliquus UTEX 3031 genome.</title>
        <authorList>
            <person name="Biondi T.C."/>
            <person name="Hanschen E.R."/>
            <person name="Kwon T."/>
            <person name="Eng W."/>
            <person name="Kruse C.P.S."/>
            <person name="Koehler S.I."/>
            <person name="Kunde Y."/>
            <person name="Gleasner C.D."/>
            <person name="You Mak K.T."/>
            <person name="Polle J."/>
            <person name="Hovde B.T."/>
            <person name="Starkenburg S.R."/>
        </authorList>
    </citation>
    <scope>NUCLEOTIDE SEQUENCE [LARGE SCALE GENOMIC DNA]</scope>
    <source>
        <strain evidence="2 3">DOE0152z</strain>
    </source>
</reference>
<keyword evidence="3" id="KW-1185">Reference proteome</keyword>
<evidence type="ECO:0000313" key="2">
    <source>
        <dbReference type="EMBL" id="WIA12331.1"/>
    </source>
</evidence>
<dbReference type="EMBL" id="CP126210">
    <property type="protein sequence ID" value="WIA12331.1"/>
    <property type="molecule type" value="Genomic_DNA"/>
</dbReference>
<proteinExistence type="predicted"/>